<comment type="caution">
    <text evidence="2">The sequence shown here is derived from an EMBL/GenBank/DDBJ whole genome shotgun (WGS) entry which is preliminary data.</text>
</comment>
<evidence type="ECO:0000313" key="2">
    <source>
        <dbReference type="EMBL" id="OBR91910.1"/>
    </source>
</evidence>
<evidence type="ECO:0000259" key="1">
    <source>
        <dbReference type="Pfam" id="PF13088"/>
    </source>
</evidence>
<proteinExistence type="predicted"/>
<keyword evidence="3" id="KW-1185">Reference proteome</keyword>
<name>A0A1A6APE1_9CLOT</name>
<dbReference type="InterPro" id="IPR036278">
    <property type="entry name" value="Sialidase_sf"/>
</dbReference>
<dbReference type="AlphaFoldDB" id="A0A1A6APE1"/>
<dbReference type="InterPro" id="IPR011040">
    <property type="entry name" value="Sialidase"/>
</dbReference>
<evidence type="ECO:0000313" key="3">
    <source>
        <dbReference type="Proteomes" id="UP000093954"/>
    </source>
</evidence>
<dbReference type="EMBL" id="LROS01000033">
    <property type="protein sequence ID" value="OBR91910.1"/>
    <property type="molecule type" value="Genomic_DNA"/>
</dbReference>
<dbReference type="Pfam" id="PF13088">
    <property type="entry name" value="BNR_2"/>
    <property type="match status" value="1"/>
</dbReference>
<dbReference type="PANTHER" id="PTHR43752:SF2">
    <property type="entry name" value="BNR_ASP-BOX REPEAT FAMILY PROTEIN"/>
    <property type="match status" value="1"/>
</dbReference>
<sequence>MIINNMEKQNIDTKQGEIYQVCDDSERLEAYLPSFSPQNHASNIMPLDNGDLLCTWFSGTQEGMSDISIYMSRLKKGENKWSSPVKLSDDPTKSEQNPILFPAPNRQLWLLYTSQNSGNQDTAEVKYRVSLDNGVTWGLIKTLFDTPGTFIRQPIVVLDNSDWLVPVFHCNTPKGKKWTGDYDYSAVKISSDEGKTWKEYEVPNSLGCVHMNVEKLSDGTLVALYRSRWADNIYISHSKDNGVTWESPVPTKLPNNNSSIQFTKLNNGHLALVFNNMNADKCTQRRASLYDEIEKDVQNDVQEKVQDGRKTAFWGAPRAPLTIAISEDEGKTWPYMRNIEVGDGFCMTNNSKEKLNREYSYPSIKQTPDDRIHVTFTYFRQNIKYVCISEGWIKRGDDK</sequence>
<dbReference type="Gene3D" id="2.120.10.10">
    <property type="match status" value="1"/>
</dbReference>
<organism evidence="2 3">
    <name type="scientific">Clostridium ragsdalei P11</name>
    <dbReference type="NCBI Taxonomy" id="1353534"/>
    <lineage>
        <taxon>Bacteria</taxon>
        <taxon>Bacillati</taxon>
        <taxon>Bacillota</taxon>
        <taxon>Clostridia</taxon>
        <taxon>Eubacteriales</taxon>
        <taxon>Clostridiaceae</taxon>
        <taxon>Clostridium</taxon>
    </lineage>
</organism>
<dbReference type="PATRIC" id="fig|1353534.3.peg.2934"/>
<protein>
    <submittedName>
        <fullName evidence="2">BNR/Asp-box repeat protein</fullName>
    </submittedName>
</protein>
<gene>
    <name evidence="2" type="ORF">CLRAG_28950</name>
</gene>
<feature type="domain" description="Sialidase" evidence="1">
    <location>
        <begin position="50"/>
        <end position="374"/>
    </location>
</feature>
<accession>A0A1A6APE1</accession>
<dbReference type="Proteomes" id="UP000093954">
    <property type="component" value="Unassembled WGS sequence"/>
</dbReference>
<dbReference type="CDD" id="cd15482">
    <property type="entry name" value="Sialidase_non-viral"/>
    <property type="match status" value="1"/>
</dbReference>
<reference evidence="2 3" key="1">
    <citation type="journal article" date="2012" name="Front. Microbiol.">
        <title>Draft Genome Sequence of the Virulent Strain 01-B526 of the Fish Pathogen Aeromonas salmonicida.</title>
        <authorList>
            <person name="Charette S.J."/>
            <person name="Brochu F."/>
            <person name="Boyle B."/>
            <person name="Filion G."/>
            <person name="Tanaka K.H."/>
            <person name="Derome N."/>
        </authorList>
    </citation>
    <scope>NUCLEOTIDE SEQUENCE [LARGE SCALE GENOMIC DNA]</scope>
    <source>
        <strain evidence="2 3">P11</strain>
    </source>
</reference>
<dbReference type="PANTHER" id="PTHR43752">
    <property type="entry name" value="BNR/ASP-BOX REPEAT FAMILY PROTEIN"/>
    <property type="match status" value="1"/>
</dbReference>
<dbReference type="SUPFAM" id="SSF50939">
    <property type="entry name" value="Sialidases"/>
    <property type="match status" value="1"/>
</dbReference>